<feature type="binding site" evidence="3">
    <location>
        <position position="164"/>
    </location>
    <ligand>
        <name>ATP</name>
        <dbReference type="ChEBI" id="CHEBI:30616"/>
    </ligand>
</feature>
<reference evidence="4 5" key="1">
    <citation type="submission" date="2018-02" db="EMBL/GenBank/DDBJ databases">
        <title>Jeotgalibacillus proteolyticum sp. nov. a protease producing bacterium isolated from ocean sediments of Laizhou Bay.</title>
        <authorList>
            <person name="Li Y."/>
        </authorList>
    </citation>
    <scope>NUCLEOTIDE SEQUENCE [LARGE SCALE GENOMIC DNA]</scope>
    <source>
        <strain evidence="4 5">22-7</strain>
    </source>
</reference>
<accession>A0A2S5GGV4</accession>
<organism evidence="4 5">
    <name type="scientific">Jeotgalibacillus proteolyticus</name>
    <dbReference type="NCBI Taxonomy" id="2082395"/>
    <lineage>
        <taxon>Bacteria</taxon>
        <taxon>Bacillati</taxon>
        <taxon>Bacillota</taxon>
        <taxon>Bacilli</taxon>
        <taxon>Bacillales</taxon>
        <taxon>Caryophanaceae</taxon>
        <taxon>Jeotgalibacillus</taxon>
    </lineage>
</organism>
<comment type="subcellular location">
    <subcellularLocation>
        <location evidence="3">Cytoplasm</location>
    </subcellularLocation>
</comment>
<evidence type="ECO:0000313" key="4">
    <source>
        <dbReference type="EMBL" id="PPA72154.1"/>
    </source>
</evidence>
<dbReference type="GO" id="GO:0016879">
    <property type="term" value="F:ligase activity, forming carbon-nitrogen bonds"/>
    <property type="evidence" value="ECO:0007669"/>
    <property type="project" value="UniProtKB-UniRule"/>
</dbReference>
<sequence>MLKAAGIVVEYNPFHNGHLLHVNETKKVTGADIVIAVMSGPFLQRGEPALVSKWARTKMALASGVDIVIELPFCFAVQHATHFASGAVRLLDAIGCDTLCFGSEDGTVAPFINMVAWKNNNEQLLNEKIKQLSKDGLSYPTATAKSYDLLADNQGSALDLSQPNNMLGFQYIEAIHKYAPGITPFTIKRQASGYHQAELHQEKISSATSIRKAIYEDGITSVSGHVPPETYSGLLQYYNHVKQYHSWEDYWALLQYSILSQSPEELRTYYEMEEGIEYRLIDAARKADSFTSFMEAVKTKRYTWTRLQRIFTHLINHTKKEDFSGNTAPAYLRLLGMSQPGRSYLQRRKKEFGLPLISRVGRNDEQLLSMDLKAGRVYAMGVTNKAARSSLLLADYTNPPIIQL</sequence>
<feature type="binding site" evidence="3">
    <location>
        <position position="102"/>
    </location>
    <ligand>
        <name>ATP</name>
        <dbReference type="ChEBI" id="CHEBI:30616"/>
    </ligand>
</feature>
<dbReference type="SUPFAM" id="SSF52374">
    <property type="entry name" value="Nucleotidylyl transferase"/>
    <property type="match status" value="1"/>
</dbReference>
<dbReference type="InterPro" id="IPR014729">
    <property type="entry name" value="Rossmann-like_a/b/a_fold"/>
</dbReference>
<evidence type="ECO:0000256" key="1">
    <source>
        <dbReference type="ARBA" id="ARBA00022598"/>
    </source>
</evidence>
<protein>
    <recommendedName>
        <fullName evidence="3">tRNA(Met) cytidine acetate ligase</fullName>
        <ecNumber evidence="3">6.3.4.-</ecNumber>
    </recommendedName>
</protein>
<proteinExistence type="inferred from homology"/>
<dbReference type="EMBL" id="PREZ01000001">
    <property type="protein sequence ID" value="PPA72154.1"/>
    <property type="molecule type" value="Genomic_DNA"/>
</dbReference>
<keyword evidence="3" id="KW-0547">Nucleotide-binding</keyword>
<dbReference type="GO" id="GO:0005524">
    <property type="term" value="F:ATP binding"/>
    <property type="evidence" value="ECO:0007669"/>
    <property type="project" value="UniProtKB-KW"/>
</dbReference>
<gene>
    <name evidence="3" type="primary">tmcAL</name>
    <name evidence="4" type="ORF">C4B60_01895</name>
</gene>
<comment type="caution">
    <text evidence="4">The sequence shown here is derived from an EMBL/GenBank/DDBJ whole genome shotgun (WGS) entry which is preliminary data.</text>
</comment>
<keyword evidence="2 3" id="KW-0819">tRNA processing</keyword>
<dbReference type="PANTHER" id="PTHR37825:SF1">
    <property type="entry name" value="TRNA(MET) CYTIDINE ACETATE LIGASE"/>
    <property type="match status" value="1"/>
</dbReference>
<dbReference type="GO" id="GO:0006400">
    <property type="term" value="P:tRNA modification"/>
    <property type="evidence" value="ECO:0007669"/>
    <property type="project" value="UniProtKB-UniRule"/>
</dbReference>
<dbReference type="GO" id="GO:0000049">
    <property type="term" value="F:tRNA binding"/>
    <property type="evidence" value="ECO:0007669"/>
    <property type="project" value="UniProtKB-KW"/>
</dbReference>
<dbReference type="OrthoDB" id="9769796at2"/>
<keyword evidence="3" id="KW-0963">Cytoplasm</keyword>
<keyword evidence="5" id="KW-1185">Reference proteome</keyword>
<keyword evidence="1 3" id="KW-0436">Ligase</keyword>
<comment type="similarity">
    <text evidence="3">Belongs to the TmcAL family.</text>
</comment>
<dbReference type="EC" id="6.3.4.-" evidence="3"/>
<feature type="binding site" evidence="3">
    <location>
        <begin position="8"/>
        <end position="21"/>
    </location>
    <ligand>
        <name>ATP</name>
        <dbReference type="ChEBI" id="CHEBI:30616"/>
    </ligand>
</feature>
<dbReference type="Gene3D" id="3.40.50.620">
    <property type="entry name" value="HUPs"/>
    <property type="match status" value="1"/>
</dbReference>
<comment type="caution">
    <text evidence="3">Lacks conserved residue(s) required for the propagation of feature annotation.</text>
</comment>
<comment type="catalytic activity">
    <reaction evidence="3">
        <text>cytidine(34) in elongator tRNA(Met) + acetate + ATP = N(4)-acetylcytidine(34) in elongator tRNA(Met) + AMP + diphosphate</text>
        <dbReference type="Rhea" id="RHEA:58144"/>
        <dbReference type="Rhea" id="RHEA-COMP:10693"/>
        <dbReference type="Rhea" id="RHEA-COMP:10694"/>
        <dbReference type="ChEBI" id="CHEBI:30089"/>
        <dbReference type="ChEBI" id="CHEBI:30616"/>
        <dbReference type="ChEBI" id="CHEBI:33019"/>
        <dbReference type="ChEBI" id="CHEBI:74900"/>
        <dbReference type="ChEBI" id="CHEBI:82748"/>
        <dbReference type="ChEBI" id="CHEBI:456215"/>
    </reaction>
</comment>
<keyword evidence="4" id="KW-0808">Transferase</keyword>
<evidence type="ECO:0000256" key="2">
    <source>
        <dbReference type="ARBA" id="ARBA00022694"/>
    </source>
</evidence>
<dbReference type="PANTHER" id="PTHR37825">
    <property type="entry name" value="TRNA(MET) CYTIDINE ACETATE LIGASE"/>
    <property type="match status" value="1"/>
</dbReference>
<name>A0A2S5GGV4_9BACL</name>
<keyword evidence="3" id="KW-0694">RNA-binding</keyword>
<evidence type="ECO:0000256" key="3">
    <source>
        <dbReference type="HAMAP-Rule" id="MF_01539"/>
    </source>
</evidence>
<dbReference type="HAMAP" id="MF_01539">
    <property type="entry name" value="TmcAL"/>
    <property type="match status" value="1"/>
</dbReference>
<evidence type="ECO:0000313" key="5">
    <source>
        <dbReference type="Proteomes" id="UP000239047"/>
    </source>
</evidence>
<dbReference type="InterPro" id="IPR008513">
    <property type="entry name" value="tRNA(Met)_cyd_acetate_ligase"/>
</dbReference>
<dbReference type="Pfam" id="PF05636">
    <property type="entry name" value="HIGH_NTase1"/>
    <property type="match status" value="1"/>
</dbReference>
<keyword evidence="3" id="KW-0067">ATP-binding</keyword>
<dbReference type="Proteomes" id="UP000239047">
    <property type="component" value="Unassembled WGS sequence"/>
</dbReference>
<dbReference type="NCBIfam" id="NF010191">
    <property type="entry name" value="PRK13670.1"/>
    <property type="match status" value="1"/>
</dbReference>
<keyword evidence="3" id="KW-0820">tRNA-binding</keyword>
<comment type="function">
    <text evidence="3">Catalyzes the formation of N(4)-acetylcytidine (ac(4)C) at the wobble position of elongator tRNA(Met), using acetate and ATP as substrates. First activates an acetate ion to form acetyladenylate (Ac-AMP) and then transfers the acetyl group to tRNA to form ac(4)C34.</text>
</comment>
<feature type="binding site" evidence="3">
    <location>
        <position position="189"/>
    </location>
    <ligand>
        <name>ATP</name>
        <dbReference type="ChEBI" id="CHEBI:30616"/>
    </ligand>
</feature>
<dbReference type="GO" id="GO:0005737">
    <property type="term" value="C:cytoplasm"/>
    <property type="evidence" value="ECO:0007669"/>
    <property type="project" value="UniProtKB-SubCell"/>
</dbReference>
<dbReference type="GO" id="GO:0016740">
    <property type="term" value="F:transferase activity"/>
    <property type="evidence" value="ECO:0007669"/>
    <property type="project" value="UniProtKB-KW"/>
</dbReference>
<dbReference type="AlphaFoldDB" id="A0A2S5GGV4"/>